<dbReference type="EMBL" id="LAZR01021135">
    <property type="protein sequence ID" value="KKL86374.1"/>
    <property type="molecule type" value="Genomic_DNA"/>
</dbReference>
<proteinExistence type="predicted"/>
<dbReference type="AlphaFoldDB" id="A0A0F9FJ07"/>
<evidence type="ECO:0000313" key="1">
    <source>
        <dbReference type="EMBL" id="KKL86374.1"/>
    </source>
</evidence>
<name>A0A0F9FJ07_9ZZZZ</name>
<reference evidence="1" key="1">
    <citation type="journal article" date="2015" name="Nature">
        <title>Complex archaea that bridge the gap between prokaryotes and eukaryotes.</title>
        <authorList>
            <person name="Spang A."/>
            <person name="Saw J.H."/>
            <person name="Jorgensen S.L."/>
            <person name="Zaremba-Niedzwiedzka K."/>
            <person name="Martijn J."/>
            <person name="Lind A.E."/>
            <person name="van Eijk R."/>
            <person name="Schleper C."/>
            <person name="Guy L."/>
            <person name="Ettema T.J."/>
        </authorList>
    </citation>
    <scope>NUCLEOTIDE SEQUENCE</scope>
</reference>
<protein>
    <submittedName>
        <fullName evidence="1">Uncharacterized protein</fullName>
    </submittedName>
</protein>
<sequence length="235" mass="24126">DVAGHVAIGSGASIGADLLYIKETSSVSSAIINGVLTASPGAAAVGLYYGYNGSLYWETTDYNAGSEIGGLNFATLVTGGITAGHATNLDVFGINITGLVSLGNNTITADTLRGIQLKAFTDGFGNNTVTIDPVYTLYLYDSDTPDAGGFANFGQIYIEEPTAGVNNYAILVAGGKSGFGTITPVSEITIGDDGDAADEYMQIDAEDGAPPAADCNANDESGRMILDYIQDGLYI</sequence>
<feature type="non-terminal residue" evidence="1">
    <location>
        <position position="1"/>
    </location>
</feature>
<comment type="caution">
    <text evidence="1">The sequence shown here is derived from an EMBL/GenBank/DDBJ whole genome shotgun (WGS) entry which is preliminary data.</text>
</comment>
<organism evidence="1">
    <name type="scientific">marine sediment metagenome</name>
    <dbReference type="NCBI Taxonomy" id="412755"/>
    <lineage>
        <taxon>unclassified sequences</taxon>
        <taxon>metagenomes</taxon>
        <taxon>ecological metagenomes</taxon>
    </lineage>
</organism>
<gene>
    <name evidence="1" type="ORF">LCGC14_1945350</name>
</gene>
<accession>A0A0F9FJ07</accession>